<dbReference type="EMBL" id="PHRG01000001">
    <property type="protein sequence ID" value="PJO76270.1"/>
    <property type="molecule type" value="Genomic_DNA"/>
</dbReference>
<dbReference type="EMBL" id="PGOZ01000002">
    <property type="protein sequence ID" value="PJI33557.1"/>
    <property type="molecule type" value="Genomic_DNA"/>
</dbReference>
<dbReference type="GeneID" id="97177626"/>
<reference evidence="5 7" key="3">
    <citation type="submission" date="2017-12" db="EMBL/GenBank/DDBJ databases">
        <title>Revising the taxonomy of the Acinetobacter lwoffii group: the description of Acinetobacter pseudolwoffii sp. nov. and emended description of Acinetobacter lwoffii.</title>
        <authorList>
            <person name="Nemec A."/>
        </authorList>
    </citation>
    <scope>NUCLEOTIDE SEQUENCE [LARGE SCALE GENOMIC DNA]</scope>
    <source>
        <strain evidence="5 7">ANC 5347</strain>
    </source>
</reference>
<keyword evidence="2 6" id="KW-0808">Transferase</keyword>
<comment type="pathway">
    <text evidence="1">Lipid metabolism.</text>
</comment>
<keyword evidence="3 6" id="KW-0012">Acyltransferase</keyword>
<evidence type="ECO:0000313" key="7">
    <source>
        <dbReference type="Proteomes" id="UP000242351"/>
    </source>
</evidence>
<evidence type="ECO:0000259" key="4">
    <source>
        <dbReference type="SMART" id="SM00563"/>
    </source>
</evidence>
<dbReference type="SUPFAM" id="SSF69593">
    <property type="entry name" value="Glycerol-3-phosphate (1)-acyltransferase"/>
    <property type="match status" value="1"/>
</dbReference>
<protein>
    <submittedName>
        <fullName evidence="6">Acyltransferase</fullName>
    </submittedName>
</protein>
<accession>A0A2H9YUD4</accession>
<dbReference type="InterPro" id="IPR002123">
    <property type="entry name" value="Plipid/glycerol_acylTrfase"/>
</dbReference>
<dbReference type="RefSeq" id="WP_100357282.1">
    <property type="nucleotide sequence ID" value="NZ_CBDBYO010000010.1"/>
</dbReference>
<dbReference type="GO" id="GO:0003841">
    <property type="term" value="F:1-acylglycerol-3-phosphate O-acyltransferase activity"/>
    <property type="evidence" value="ECO:0007669"/>
    <property type="project" value="TreeGrafter"/>
</dbReference>
<feature type="domain" description="Phospholipid/glycerol acyltransferase" evidence="4">
    <location>
        <begin position="47"/>
        <end position="159"/>
    </location>
</feature>
<reference evidence="6 8" key="1">
    <citation type="submission" date="2017-11" db="EMBL/GenBank/DDBJ databases">
        <title>Revising the taxonomy of the Acinetobacter lwoffii group: the description of Acinetobacter pseudolwoffii sp. nov. and emended description of Acinetobacter lwoffii.</title>
        <authorList>
            <person name="Nemec A."/>
            <person name="Radolfova-Krizova L."/>
        </authorList>
    </citation>
    <scope>NUCLEOTIDE SEQUENCE [LARGE SCALE GENOMIC DNA]</scope>
    <source>
        <strain evidence="6 8">ANC 5044</strain>
    </source>
</reference>
<dbReference type="SMART" id="SM00563">
    <property type="entry name" value="PlsC"/>
    <property type="match status" value="1"/>
</dbReference>
<dbReference type="Proteomes" id="UP000243446">
    <property type="component" value="Unassembled WGS sequence"/>
</dbReference>
<comment type="caution">
    <text evidence="6">The sequence shown here is derived from an EMBL/GenBank/DDBJ whole genome shotgun (WGS) entry which is preliminary data.</text>
</comment>
<evidence type="ECO:0000256" key="1">
    <source>
        <dbReference type="ARBA" id="ARBA00005189"/>
    </source>
</evidence>
<sequence length="209" mass="23772">MTKKHFPELPPLVPSRGNRLSRYFFKRIFLVQGWQLEGEFPNLPKAVAIISPHTSNIDAWHGFIALLAIGLKVTIFGKNSLFHTPLKPLLEWVGVIPVVRDSPQGHTQQIVEIIKRKPQIWVGMAPEGSRKAPEKIRSGFYHIADQAGLPIVMLAFDYDIKTIHILGVYQPTGDYEHDLVQIYAHYQGKISAKNPDWIARPLQKLLKKD</sequence>
<name>A0A2H9YUD4_9GAMM</name>
<evidence type="ECO:0000313" key="8">
    <source>
        <dbReference type="Proteomes" id="UP000243446"/>
    </source>
</evidence>
<dbReference type="PANTHER" id="PTHR10434">
    <property type="entry name" value="1-ACYL-SN-GLYCEROL-3-PHOSPHATE ACYLTRANSFERASE"/>
    <property type="match status" value="1"/>
</dbReference>
<accession>A0A2H9UPE5</accession>
<evidence type="ECO:0000313" key="5">
    <source>
        <dbReference type="EMBL" id="PJI33557.1"/>
    </source>
</evidence>
<reference evidence="5 7" key="2">
    <citation type="submission" date="2017-11" db="EMBL/GenBank/DDBJ databases">
        <authorList>
            <person name="Han C.G."/>
        </authorList>
    </citation>
    <scope>NUCLEOTIDE SEQUENCE [LARGE SCALE GENOMIC DNA]</scope>
    <source>
        <strain evidence="5 7">ANC 5347</strain>
    </source>
</reference>
<organism evidence="6 8">
    <name type="scientific">Acinetobacter pseudolwoffii</name>
    <dbReference type="NCBI Taxonomy" id="2053287"/>
    <lineage>
        <taxon>Bacteria</taxon>
        <taxon>Pseudomonadati</taxon>
        <taxon>Pseudomonadota</taxon>
        <taxon>Gammaproteobacteria</taxon>
        <taxon>Moraxellales</taxon>
        <taxon>Moraxellaceae</taxon>
        <taxon>Acinetobacter</taxon>
    </lineage>
</organism>
<dbReference type="PANTHER" id="PTHR10434:SF9">
    <property type="entry name" value="PHOSPHOLIPID_GLYCEROL ACYLTRANSFERASE DOMAIN-CONTAINING PROTEIN"/>
    <property type="match status" value="1"/>
</dbReference>
<evidence type="ECO:0000313" key="6">
    <source>
        <dbReference type="EMBL" id="PJO76270.1"/>
    </source>
</evidence>
<proteinExistence type="predicted"/>
<dbReference type="Pfam" id="PF01553">
    <property type="entry name" value="Acyltransferase"/>
    <property type="match status" value="1"/>
</dbReference>
<dbReference type="AlphaFoldDB" id="A0A2H9YUD4"/>
<dbReference type="Proteomes" id="UP000242351">
    <property type="component" value="Unassembled WGS sequence"/>
</dbReference>
<gene>
    <name evidence="5" type="ORF">CU320_03940</name>
    <name evidence="6" type="ORF">CWI32_01065</name>
</gene>
<evidence type="ECO:0000256" key="2">
    <source>
        <dbReference type="ARBA" id="ARBA00022679"/>
    </source>
</evidence>
<dbReference type="GO" id="GO:0006654">
    <property type="term" value="P:phosphatidic acid biosynthetic process"/>
    <property type="evidence" value="ECO:0007669"/>
    <property type="project" value="TreeGrafter"/>
</dbReference>
<evidence type="ECO:0000256" key="3">
    <source>
        <dbReference type="ARBA" id="ARBA00023315"/>
    </source>
</evidence>